<accession>A0A6B9XVB2</accession>
<dbReference type="EMBL" id="MK697699">
    <property type="protein sequence ID" value="QHR90271.1"/>
    <property type="molecule type" value="Genomic_DNA"/>
</dbReference>
<dbReference type="AlphaFoldDB" id="A0A6B9XVB2"/>
<feature type="transmembrane region" description="Helical" evidence="1">
    <location>
        <begin position="15"/>
        <end position="35"/>
    </location>
</feature>
<organism evidence="2">
    <name type="scientific">Picea sitchensis</name>
    <name type="common">Sitka spruce</name>
    <name type="synonym">Pinus sitchensis</name>
    <dbReference type="NCBI Taxonomy" id="3332"/>
    <lineage>
        <taxon>Eukaryota</taxon>
        <taxon>Viridiplantae</taxon>
        <taxon>Streptophyta</taxon>
        <taxon>Embryophyta</taxon>
        <taxon>Tracheophyta</taxon>
        <taxon>Spermatophyta</taxon>
        <taxon>Pinopsida</taxon>
        <taxon>Pinidae</taxon>
        <taxon>Conifers I</taxon>
        <taxon>Pinales</taxon>
        <taxon>Pinaceae</taxon>
        <taxon>Picea</taxon>
    </lineage>
</organism>
<sequence>MLVEVGSMLMKVPRAFGFLFIPAMTFWNDLLLVLMGPEQV</sequence>
<keyword evidence="2" id="KW-0496">Mitochondrion</keyword>
<reference evidence="2" key="1">
    <citation type="submission" date="2019-03" db="EMBL/GenBank/DDBJ databases">
        <title>Largest Complete Mitochondrial Genome of a Gymnosperm, Sitka Spruce (Picea sitchensis), Indicates Complex Physical Structure.</title>
        <authorList>
            <person name="Jackman S.D."/>
            <person name="Coombe L."/>
            <person name="Warren R."/>
            <person name="Kirk H."/>
            <person name="Trinh E."/>
            <person name="McLeod T."/>
            <person name="Pleasance S."/>
            <person name="Pandoh P."/>
            <person name="Zhao Y."/>
            <person name="Coope R."/>
            <person name="Bousquet J."/>
            <person name="Bohlmann J.C."/>
            <person name="Jones S.J.M."/>
            <person name="Birol I."/>
        </authorList>
    </citation>
    <scope>NUCLEOTIDE SEQUENCE</scope>
    <source>
        <strain evidence="2">Q903</strain>
    </source>
</reference>
<geneLocation type="mitochondrion" evidence="2"/>
<evidence type="ECO:0000313" key="2">
    <source>
        <dbReference type="EMBL" id="QHR90271.1"/>
    </source>
</evidence>
<keyword evidence="1" id="KW-0812">Transmembrane</keyword>
<proteinExistence type="predicted"/>
<protein>
    <submittedName>
        <fullName evidence="2">Uncharacterized protein</fullName>
    </submittedName>
</protein>
<name>A0A6B9XVB2_PICSI</name>
<keyword evidence="1" id="KW-0472">Membrane</keyword>
<evidence type="ECO:0000256" key="1">
    <source>
        <dbReference type="SAM" id="Phobius"/>
    </source>
</evidence>
<keyword evidence="1" id="KW-1133">Transmembrane helix</keyword>
<gene>
    <name evidence="2" type="primary">orf04317</name>
    <name evidence="2" type="ORF">Q903MT_gene4294</name>
</gene>